<accession>A0ABP1R8M2</accession>
<dbReference type="InterPro" id="IPR010987">
    <property type="entry name" value="Glutathione-S-Trfase_C-like"/>
</dbReference>
<evidence type="ECO:0008006" key="5">
    <source>
        <dbReference type="Google" id="ProtNLM"/>
    </source>
</evidence>
<dbReference type="Gene3D" id="3.40.30.10">
    <property type="entry name" value="Glutaredoxin"/>
    <property type="match status" value="1"/>
</dbReference>
<dbReference type="InterPro" id="IPR036282">
    <property type="entry name" value="Glutathione-S-Trfase_C_sf"/>
</dbReference>
<dbReference type="InterPro" id="IPR036249">
    <property type="entry name" value="Thioredoxin-like_sf"/>
</dbReference>
<protein>
    <recommendedName>
        <fullName evidence="5">Glutathione S-transferase</fullName>
    </recommendedName>
</protein>
<dbReference type="InterPro" id="IPR004045">
    <property type="entry name" value="Glutathione_S-Trfase_N"/>
</dbReference>
<sequence>MVVKVYYFNVRGLGEPIRIILSYGGEEFEDIRAPFTGIPSPLPPEIKSKCTWGQVPLVEFDGKKLGQSLAITRYFAKKFDLVPKDDFQAALCDEYVDACRDFSSSWMRAVLEKDESKRAEIMKEIYESTKERFLSTFNSIIEGSGGKHLVGDSLTWADIYLFHSVTGIPIVNDNLDDFPAIKSLVENVANTPKIKEWLKKRPVTVF</sequence>
<dbReference type="PROSITE" id="PS50404">
    <property type="entry name" value="GST_NTER"/>
    <property type="match status" value="1"/>
</dbReference>
<dbReference type="CDD" id="cd03039">
    <property type="entry name" value="GST_N_Sigma_like"/>
    <property type="match status" value="1"/>
</dbReference>
<dbReference type="InterPro" id="IPR040079">
    <property type="entry name" value="Glutathione_S-Trfase"/>
</dbReference>
<evidence type="ECO:0000259" key="1">
    <source>
        <dbReference type="PROSITE" id="PS50404"/>
    </source>
</evidence>
<organism evidence="3 4">
    <name type="scientific">Orchesella dallaii</name>
    <dbReference type="NCBI Taxonomy" id="48710"/>
    <lineage>
        <taxon>Eukaryota</taxon>
        <taxon>Metazoa</taxon>
        <taxon>Ecdysozoa</taxon>
        <taxon>Arthropoda</taxon>
        <taxon>Hexapoda</taxon>
        <taxon>Collembola</taxon>
        <taxon>Entomobryomorpha</taxon>
        <taxon>Entomobryoidea</taxon>
        <taxon>Orchesellidae</taxon>
        <taxon>Orchesellinae</taxon>
        <taxon>Orchesella</taxon>
    </lineage>
</organism>
<dbReference type="SFLD" id="SFLDG00363">
    <property type="entry name" value="AMPS_(cytGST):_Alpha-__Mu-__Pi"/>
    <property type="match status" value="1"/>
</dbReference>
<keyword evidence="4" id="KW-1185">Reference proteome</keyword>
<evidence type="ECO:0000259" key="2">
    <source>
        <dbReference type="PROSITE" id="PS50405"/>
    </source>
</evidence>
<feature type="domain" description="GST C-terminal" evidence="2">
    <location>
        <begin position="85"/>
        <end position="206"/>
    </location>
</feature>
<dbReference type="Gene3D" id="1.20.1050.10">
    <property type="match status" value="1"/>
</dbReference>
<feature type="domain" description="GST N-terminal" evidence="1">
    <location>
        <begin position="1"/>
        <end position="83"/>
    </location>
</feature>
<dbReference type="PANTHER" id="PTHR11571:SF150">
    <property type="entry name" value="GLUTATHIONE S-TRANSFERASE"/>
    <property type="match status" value="1"/>
</dbReference>
<dbReference type="Pfam" id="PF14497">
    <property type="entry name" value="GST_C_3"/>
    <property type="match status" value="1"/>
</dbReference>
<gene>
    <name evidence="3" type="ORF">ODALV1_LOCUS20031</name>
</gene>
<dbReference type="SFLD" id="SFLDG01205">
    <property type="entry name" value="AMPS.1"/>
    <property type="match status" value="1"/>
</dbReference>
<dbReference type="PANTHER" id="PTHR11571">
    <property type="entry name" value="GLUTATHIONE S-TRANSFERASE"/>
    <property type="match status" value="1"/>
</dbReference>
<dbReference type="SUPFAM" id="SSF47616">
    <property type="entry name" value="GST C-terminal domain-like"/>
    <property type="match status" value="1"/>
</dbReference>
<dbReference type="Proteomes" id="UP001642540">
    <property type="component" value="Unassembled WGS sequence"/>
</dbReference>
<proteinExistence type="predicted"/>
<dbReference type="PROSITE" id="PS50405">
    <property type="entry name" value="GST_CTER"/>
    <property type="match status" value="1"/>
</dbReference>
<evidence type="ECO:0000313" key="4">
    <source>
        <dbReference type="Proteomes" id="UP001642540"/>
    </source>
</evidence>
<comment type="caution">
    <text evidence="3">The sequence shown here is derived from an EMBL/GenBank/DDBJ whole genome shotgun (WGS) entry which is preliminary data.</text>
</comment>
<name>A0ABP1R8M2_9HEXA</name>
<dbReference type="SFLD" id="SFLDS00019">
    <property type="entry name" value="Glutathione_Transferase_(cytos"/>
    <property type="match status" value="1"/>
</dbReference>
<dbReference type="SUPFAM" id="SSF52833">
    <property type="entry name" value="Thioredoxin-like"/>
    <property type="match status" value="1"/>
</dbReference>
<dbReference type="InterPro" id="IPR004046">
    <property type="entry name" value="GST_C"/>
</dbReference>
<dbReference type="Pfam" id="PF02798">
    <property type="entry name" value="GST_N"/>
    <property type="match status" value="1"/>
</dbReference>
<dbReference type="CDD" id="cd03192">
    <property type="entry name" value="GST_C_Sigma_like"/>
    <property type="match status" value="1"/>
</dbReference>
<evidence type="ECO:0000313" key="3">
    <source>
        <dbReference type="EMBL" id="CAL8122955.1"/>
    </source>
</evidence>
<reference evidence="3 4" key="1">
    <citation type="submission" date="2024-08" db="EMBL/GenBank/DDBJ databases">
        <authorList>
            <person name="Cucini C."/>
            <person name="Frati F."/>
        </authorList>
    </citation>
    <scope>NUCLEOTIDE SEQUENCE [LARGE SCALE GENOMIC DNA]</scope>
</reference>
<dbReference type="EMBL" id="CAXLJM020000068">
    <property type="protein sequence ID" value="CAL8122955.1"/>
    <property type="molecule type" value="Genomic_DNA"/>
</dbReference>
<dbReference type="InterPro" id="IPR050213">
    <property type="entry name" value="GST_superfamily"/>
</dbReference>